<dbReference type="GO" id="GO:0005096">
    <property type="term" value="F:GTPase activator activity"/>
    <property type="evidence" value="ECO:0007669"/>
    <property type="project" value="TreeGrafter"/>
</dbReference>
<dbReference type="GO" id="GO:0005737">
    <property type="term" value="C:cytoplasm"/>
    <property type="evidence" value="ECO:0007669"/>
    <property type="project" value="TreeGrafter"/>
</dbReference>
<protein>
    <submittedName>
        <fullName evidence="3">Uncharacterized protein</fullName>
    </submittedName>
</protein>
<dbReference type="InterPro" id="IPR052227">
    <property type="entry name" value="Arf-Rho-GAP_ANK-PH_domain"/>
</dbReference>
<evidence type="ECO:0000313" key="3">
    <source>
        <dbReference type="EMBL" id="CAL1570257.1"/>
    </source>
</evidence>
<dbReference type="Pfam" id="PF00620">
    <property type="entry name" value="RhoGAP"/>
    <property type="match status" value="1"/>
</dbReference>
<dbReference type="Gene3D" id="3.10.20.90">
    <property type="entry name" value="Phosphatidylinositol 3-kinase Catalytic Subunit, Chain A, domain 1"/>
    <property type="match status" value="1"/>
</dbReference>
<accession>A0AAV2IYD9</accession>
<evidence type="ECO:0000259" key="1">
    <source>
        <dbReference type="PROSITE" id="PS50200"/>
    </source>
</evidence>
<dbReference type="EMBL" id="OZ035832">
    <property type="protein sequence ID" value="CAL1570257.1"/>
    <property type="molecule type" value="Genomic_DNA"/>
</dbReference>
<gene>
    <name evidence="3" type="ORF">KC01_LOCUS2584</name>
</gene>
<reference evidence="3 4" key="1">
    <citation type="submission" date="2024-04" db="EMBL/GenBank/DDBJ databases">
        <authorList>
            <person name="Waldvogel A.-M."/>
            <person name="Schoenle A."/>
        </authorList>
    </citation>
    <scope>NUCLEOTIDE SEQUENCE [LARGE SCALE GENOMIC DNA]</scope>
</reference>
<dbReference type="Gene3D" id="1.10.555.10">
    <property type="entry name" value="Rho GTPase activation protein"/>
    <property type="match status" value="1"/>
</dbReference>
<feature type="domain" description="Rho-GAP" evidence="2">
    <location>
        <begin position="1"/>
        <end position="177"/>
    </location>
</feature>
<dbReference type="PROSITE" id="PS50238">
    <property type="entry name" value="RHOGAP"/>
    <property type="match status" value="1"/>
</dbReference>
<dbReference type="GO" id="GO:0005547">
    <property type="term" value="F:phosphatidylinositol-3,4,5-trisphosphate binding"/>
    <property type="evidence" value="ECO:0007669"/>
    <property type="project" value="TreeGrafter"/>
</dbReference>
<dbReference type="GO" id="GO:0008360">
    <property type="term" value="P:regulation of cell shape"/>
    <property type="evidence" value="ECO:0007669"/>
    <property type="project" value="TreeGrafter"/>
</dbReference>
<dbReference type="Proteomes" id="UP001497482">
    <property type="component" value="Chromosome 10"/>
</dbReference>
<dbReference type="InterPro" id="IPR000198">
    <property type="entry name" value="RhoGAP_dom"/>
</dbReference>
<keyword evidence="4" id="KW-1185">Reference proteome</keyword>
<dbReference type="PANTHER" id="PTHR45899:SF3">
    <property type="entry name" value="ARF-GAP WITH RHO-GAP DOMAIN, ANK REPEAT AND PH DOMAIN-CONTAINING PROTEIN 1"/>
    <property type="match status" value="1"/>
</dbReference>
<dbReference type="InterPro" id="IPR008936">
    <property type="entry name" value="Rho_GTPase_activation_prot"/>
</dbReference>
<dbReference type="PANTHER" id="PTHR45899">
    <property type="entry name" value="RHO GTPASE ACTIVATING PROTEIN AT 15B, ISOFORM C"/>
    <property type="match status" value="1"/>
</dbReference>
<dbReference type="SUPFAM" id="SSF48350">
    <property type="entry name" value="GTPase activation domain, GAP"/>
    <property type="match status" value="1"/>
</dbReference>
<sequence>MSVWKGRDGGSEVGGGLGEGEMGLTSEGIYRKSGVNSRVSALLFKFRSNARSICLREEDNVVDDVSNALKRFFRELEEGLFTQEESKSWLQASSIQDKDAKISQYQLLLARLPRVNKATLEALINHLYCVQCHALNNQMNIHNLAIVFGPTLFQTDGKDYTAGQVVEDLIEHYTVIFEVNPTQIDKQLKEIEVIIRLRETLNNKSTGNTQGGHIICTVYLEERCLTEHHVKIPGSMTAAELTWEVLDIRKIPAKDKDYWSCWEINEKEEMERPLHYSERVLPILHSFGTDSKLLIKKNVAMETMISYLAGRPDSSKHGKMKFRDGKNIPGLGLFSSGFHEKYFTLAANSLRMYKEVTSNRPDQEWAVKNLTVYLGIKKRLRPATCWGLTLVCESKKEKHEKQQCCCVRRRLVCVTSVCVFDVSWCVCRQLVCVTSVGVCDVSWCV</sequence>
<proteinExistence type="predicted"/>
<evidence type="ECO:0000313" key="4">
    <source>
        <dbReference type="Proteomes" id="UP001497482"/>
    </source>
</evidence>
<dbReference type="SMART" id="SM00324">
    <property type="entry name" value="RhoGAP"/>
    <property type="match status" value="1"/>
</dbReference>
<dbReference type="PROSITE" id="PS50200">
    <property type="entry name" value="RA"/>
    <property type="match status" value="1"/>
</dbReference>
<name>A0AAV2IYD9_KNICA</name>
<organism evidence="3 4">
    <name type="scientific">Knipowitschia caucasica</name>
    <name type="common">Caucasian dwarf goby</name>
    <name type="synonym">Pomatoschistus caucasicus</name>
    <dbReference type="NCBI Taxonomy" id="637954"/>
    <lineage>
        <taxon>Eukaryota</taxon>
        <taxon>Metazoa</taxon>
        <taxon>Chordata</taxon>
        <taxon>Craniata</taxon>
        <taxon>Vertebrata</taxon>
        <taxon>Euteleostomi</taxon>
        <taxon>Actinopterygii</taxon>
        <taxon>Neopterygii</taxon>
        <taxon>Teleostei</taxon>
        <taxon>Neoteleostei</taxon>
        <taxon>Acanthomorphata</taxon>
        <taxon>Gobiaria</taxon>
        <taxon>Gobiiformes</taxon>
        <taxon>Gobioidei</taxon>
        <taxon>Gobiidae</taxon>
        <taxon>Gobiinae</taxon>
        <taxon>Knipowitschia</taxon>
    </lineage>
</organism>
<dbReference type="AlphaFoldDB" id="A0AAV2IYD9"/>
<dbReference type="InterPro" id="IPR000159">
    <property type="entry name" value="RA_dom"/>
</dbReference>
<evidence type="ECO:0000259" key="2">
    <source>
        <dbReference type="PROSITE" id="PS50238"/>
    </source>
</evidence>
<feature type="domain" description="Ras-associating" evidence="1">
    <location>
        <begin position="212"/>
        <end position="300"/>
    </location>
</feature>
<dbReference type="GO" id="GO:0007165">
    <property type="term" value="P:signal transduction"/>
    <property type="evidence" value="ECO:0007669"/>
    <property type="project" value="InterPro"/>
</dbReference>
<dbReference type="Pfam" id="PF00788">
    <property type="entry name" value="RA"/>
    <property type="match status" value="1"/>
</dbReference>